<comment type="caution">
    <text evidence="1">The sequence shown here is derived from an EMBL/GenBank/DDBJ whole genome shotgun (WGS) entry which is preliminary data.</text>
</comment>
<dbReference type="EMBL" id="JAUCMX010000003">
    <property type="protein sequence ID" value="KAK3551677.1"/>
    <property type="molecule type" value="Genomic_DNA"/>
</dbReference>
<sequence>MACALRAVLRTVAGEGQTLFKPFKVRGVGPFQQQALQHSPVLLSTFLSRCGAAFCTQASVKMPEINTDNLDEKQVRLLAEMCIVIDENDQKTGADTKKNCHLNSNISKGRVLFFFFSFIAYA</sequence>
<proteinExistence type="predicted"/>
<reference evidence="1" key="1">
    <citation type="submission" date="2023-06" db="EMBL/GenBank/DDBJ databases">
        <title>Male Hemibagrus guttatus genome.</title>
        <authorList>
            <person name="Bian C."/>
        </authorList>
    </citation>
    <scope>NUCLEOTIDE SEQUENCE</scope>
    <source>
        <strain evidence="1">Male_cb2023</strain>
        <tissue evidence="1">Muscle</tissue>
    </source>
</reference>
<dbReference type="Gene3D" id="3.90.79.10">
    <property type="entry name" value="Nucleoside Triphosphate Pyrophosphohydrolase"/>
    <property type="match status" value="1"/>
</dbReference>
<evidence type="ECO:0000313" key="1">
    <source>
        <dbReference type="EMBL" id="KAK3551677.1"/>
    </source>
</evidence>
<dbReference type="AlphaFoldDB" id="A0AAE0RF34"/>
<protein>
    <submittedName>
        <fullName evidence="1">Uncharacterized protein</fullName>
    </submittedName>
</protein>
<organism evidence="1 2">
    <name type="scientific">Hemibagrus guttatus</name>
    <dbReference type="NCBI Taxonomy" id="175788"/>
    <lineage>
        <taxon>Eukaryota</taxon>
        <taxon>Metazoa</taxon>
        <taxon>Chordata</taxon>
        <taxon>Craniata</taxon>
        <taxon>Vertebrata</taxon>
        <taxon>Euteleostomi</taxon>
        <taxon>Actinopterygii</taxon>
        <taxon>Neopterygii</taxon>
        <taxon>Teleostei</taxon>
        <taxon>Ostariophysi</taxon>
        <taxon>Siluriformes</taxon>
        <taxon>Bagridae</taxon>
        <taxon>Hemibagrus</taxon>
    </lineage>
</organism>
<evidence type="ECO:0000313" key="2">
    <source>
        <dbReference type="Proteomes" id="UP001274896"/>
    </source>
</evidence>
<gene>
    <name evidence="1" type="ORF">QTP70_021318</name>
</gene>
<dbReference type="Proteomes" id="UP001274896">
    <property type="component" value="Unassembled WGS sequence"/>
</dbReference>
<name>A0AAE0RF34_9TELE</name>
<accession>A0AAE0RF34</accession>
<keyword evidence="2" id="KW-1185">Reference proteome</keyword>